<keyword evidence="2" id="KW-1003">Cell membrane</keyword>
<keyword evidence="9" id="KW-1185">Reference proteome</keyword>
<feature type="transmembrane region" description="Helical" evidence="6">
    <location>
        <begin position="215"/>
        <end position="234"/>
    </location>
</feature>
<keyword evidence="3 6" id="KW-0812">Transmembrane</keyword>
<proteinExistence type="predicted"/>
<dbReference type="PANTHER" id="PTHR34820">
    <property type="entry name" value="INNER MEMBRANE PROTEIN YEBZ"/>
    <property type="match status" value="1"/>
</dbReference>
<feature type="transmembrane region" description="Helical" evidence="6">
    <location>
        <begin position="140"/>
        <end position="161"/>
    </location>
</feature>
<feature type="transmembrane region" description="Helical" evidence="6">
    <location>
        <begin position="307"/>
        <end position="329"/>
    </location>
</feature>
<evidence type="ECO:0000256" key="6">
    <source>
        <dbReference type="SAM" id="Phobius"/>
    </source>
</evidence>
<dbReference type="PANTHER" id="PTHR34820:SF4">
    <property type="entry name" value="INNER MEMBRANE PROTEIN YEBZ"/>
    <property type="match status" value="1"/>
</dbReference>
<sequence length="358" mass="40677">MNVLIPIAEIGNYIVFSILIGYVALQFVPDSYKPRIKISRNILLLSTLGIFVFTLGPVVQTISYFSDSVGFTLAIFSVLTDFQVGHAWIFIGFMSVFLWMTILVNGSKYLQALWLILMVLGVGYASHVASLSFWEGLLAHSAHFLMVTLWTGILIQVAWFSKDQRKWPKFLKWFTPFAIFCIIIIFISGITLMLYVVEPEDYVKSWILPYGQMLLLKHISIIPVLVFAFINGVLAKRAVTISSYNPRPWIKAESFILLIVFYFTSVLGTLSPPHEVEFTVKSEGVSKWVEWLIGNDILTTVNIGLKINFYTIFLITISVIFLGMIIISFKKVRPLVAVFFGCSFIFAMYFGLMMLLTI</sequence>
<evidence type="ECO:0000256" key="1">
    <source>
        <dbReference type="ARBA" id="ARBA00004651"/>
    </source>
</evidence>
<dbReference type="InterPro" id="IPR008457">
    <property type="entry name" value="Cu-R_CopD_dom"/>
</dbReference>
<feature type="transmembrane region" description="Helical" evidence="6">
    <location>
        <begin position="255"/>
        <end position="272"/>
    </location>
</feature>
<feature type="transmembrane region" description="Helical" evidence="6">
    <location>
        <begin position="41"/>
        <end position="65"/>
    </location>
</feature>
<feature type="transmembrane region" description="Helical" evidence="6">
    <location>
        <begin position="12"/>
        <end position="29"/>
    </location>
</feature>
<evidence type="ECO:0000256" key="3">
    <source>
        <dbReference type="ARBA" id="ARBA00022692"/>
    </source>
</evidence>
<comment type="caution">
    <text evidence="8">The sequence shown here is derived from an EMBL/GenBank/DDBJ whole genome shotgun (WGS) entry which is preliminary data.</text>
</comment>
<feature type="transmembrane region" description="Helical" evidence="6">
    <location>
        <begin position="173"/>
        <end position="195"/>
    </location>
</feature>
<accession>A0ABV4YS65</accession>
<feature type="domain" description="Copper resistance protein D" evidence="7">
    <location>
        <begin position="169"/>
        <end position="267"/>
    </location>
</feature>
<dbReference type="RefSeq" id="WP_306074243.1">
    <property type="nucleotide sequence ID" value="NZ_JAROBZ020000001.1"/>
</dbReference>
<organism evidence="8 9">
    <name type="scientific">Neobacillus driksii</name>
    <dbReference type="NCBI Taxonomy" id="3035913"/>
    <lineage>
        <taxon>Bacteria</taxon>
        <taxon>Bacillati</taxon>
        <taxon>Bacillota</taxon>
        <taxon>Bacilli</taxon>
        <taxon>Bacillales</taxon>
        <taxon>Bacillaceae</taxon>
        <taxon>Neobacillus</taxon>
    </lineage>
</organism>
<comment type="subcellular location">
    <subcellularLocation>
        <location evidence="1">Cell membrane</location>
        <topology evidence="1">Multi-pass membrane protein</topology>
    </subcellularLocation>
</comment>
<evidence type="ECO:0000256" key="4">
    <source>
        <dbReference type="ARBA" id="ARBA00022989"/>
    </source>
</evidence>
<dbReference type="EMBL" id="JAROBZ020000001">
    <property type="protein sequence ID" value="MFB3167667.1"/>
    <property type="molecule type" value="Genomic_DNA"/>
</dbReference>
<feature type="transmembrane region" description="Helical" evidence="6">
    <location>
        <begin position="112"/>
        <end position="134"/>
    </location>
</feature>
<feature type="transmembrane region" description="Helical" evidence="6">
    <location>
        <begin position="85"/>
        <end position="105"/>
    </location>
</feature>
<evidence type="ECO:0000259" key="7">
    <source>
        <dbReference type="Pfam" id="PF05425"/>
    </source>
</evidence>
<evidence type="ECO:0000313" key="9">
    <source>
        <dbReference type="Proteomes" id="UP001241748"/>
    </source>
</evidence>
<protein>
    <submittedName>
        <fullName evidence="8">CopD family protein</fullName>
    </submittedName>
</protein>
<evidence type="ECO:0000256" key="2">
    <source>
        <dbReference type="ARBA" id="ARBA00022475"/>
    </source>
</evidence>
<feature type="transmembrane region" description="Helical" evidence="6">
    <location>
        <begin position="336"/>
        <end position="356"/>
    </location>
</feature>
<evidence type="ECO:0000256" key="5">
    <source>
        <dbReference type="ARBA" id="ARBA00023136"/>
    </source>
</evidence>
<gene>
    <name evidence="8" type="ORF">P5G62_011160</name>
</gene>
<evidence type="ECO:0000313" key="8">
    <source>
        <dbReference type="EMBL" id="MFB3167667.1"/>
    </source>
</evidence>
<reference evidence="8 9" key="1">
    <citation type="submission" date="2024-05" db="EMBL/GenBank/DDBJ databases">
        <authorList>
            <person name="Venkateswaran K."/>
        </authorList>
    </citation>
    <scope>NUCLEOTIDE SEQUENCE [LARGE SCALE GENOMIC DNA]</scope>
    <source>
        <strain evidence="8 9">179-C4-2-HS</strain>
    </source>
</reference>
<name>A0ABV4YS65_9BACI</name>
<keyword evidence="5 6" id="KW-0472">Membrane</keyword>
<dbReference type="InterPro" id="IPR032694">
    <property type="entry name" value="CopC/D"/>
</dbReference>
<keyword evidence="4 6" id="KW-1133">Transmembrane helix</keyword>
<dbReference type="Proteomes" id="UP001241748">
    <property type="component" value="Unassembled WGS sequence"/>
</dbReference>
<dbReference type="Pfam" id="PF05425">
    <property type="entry name" value="CopD"/>
    <property type="match status" value="1"/>
</dbReference>